<dbReference type="SUPFAM" id="SSF49764">
    <property type="entry name" value="HSP20-like chaperones"/>
    <property type="match status" value="1"/>
</dbReference>
<protein>
    <submittedName>
        <fullName evidence="5">16 kDa heat shock protein A</fullName>
    </submittedName>
</protein>
<dbReference type="Proteomes" id="UP000317544">
    <property type="component" value="Plasmid pLeu"/>
</dbReference>
<dbReference type="InterPro" id="IPR002068">
    <property type="entry name" value="A-crystallin/Hsp20_dom"/>
</dbReference>
<keyword evidence="1 5" id="KW-0346">Stress response</keyword>
<geneLocation type="plasmid" evidence="6">
    <name>pleu dna</name>
</geneLocation>
<proteinExistence type="inferred from homology"/>
<feature type="domain" description="SHSP" evidence="4">
    <location>
        <begin position="34"/>
        <end position="148"/>
    </location>
</feature>
<dbReference type="OrthoDB" id="6462033at2"/>
<evidence type="ECO:0000313" key="5">
    <source>
        <dbReference type="EMBL" id="BBI01457.1"/>
    </source>
</evidence>
<evidence type="ECO:0000313" key="6">
    <source>
        <dbReference type="Proteomes" id="UP000317544"/>
    </source>
</evidence>
<reference evidence="5 6" key="1">
    <citation type="journal article" date="2019" name="Proc. Natl. Acad. Sci. U.S.A.">
        <title>Exaggeration and cooption of innate immunity for social defense.</title>
        <authorList>
            <person name="Kutsukake M."/>
            <person name="Moriyama M."/>
            <person name="Shigenobu S."/>
            <person name="Meng X.-Y."/>
            <person name="Nikoh N."/>
            <person name="Noda C."/>
            <person name="Kobayashi S."/>
            <person name="Fukatsu T."/>
        </authorList>
    </citation>
    <scope>NUCLEOTIDE SEQUENCE [LARGE SCALE GENOMIC DNA]</scope>
    <source>
        <strain evidence="5 6">Nmo</strain>
        <plasmid evidence="6">pleu dna</plasmid>
    </source>
</reference>
<dbReference type="AlphaFoldDB" id="A0A455TAS6"/>
<evidence type="ECO:0000256" key="2">
    <source>
        <dbReference type="PROSITE-ProRule" id="PRU00285"/>
    </source>
</evidence>
<dbReference type="InterPro" id="IPR008978">
    <property type="entry name" value="HSP20-like_chaperone"/>
</dbReference>
<name>A0A455TAS6_9GAMM</name>
<evidence type="ECO:0000256" key="1">
    <source>
        <dbReference type="ARBA" id="ARBA00023016"/>
    </source>
</evidence>
<evidence type="ECO:0000256" key="3">
    <source>
        <dbReference type="RuleBase" id="RU003616"/>
    </source>
</evidence>
<gene>
    <name evidence="5" type="primary">ibpA</name>
    <name evidence="5" type="ORF">BUCNMO_pL007</name>
</gene>
<keyword evidence="5" id="KW-0614">Plasmid</keyword>
<organism evidence="5 6">
    <name type="scientific">Buchnera aphidicola</name>
    <name type="common">Nipponaphis monzeni</name>
    <dbReference type="NCBI Taxonomy" id="2495405"/>
    <lineage>
        <taxon>Bacteria</taxon>
        <taxon>Pseudomonadati</taxon>
        <taxon>Pseudomonadota</taxon>
        <taxon>Gammaproteobacteria</taxon>
        <taxon>Enterobacterales</taxon>
        <taxon>Erwiniaceae</taxon>
        <taxon>Buchnera</taxon>
    </lineage>
</organism>
<comment type="similarity">
    <text evidence="2 3">Belongs to the small heat shock protein (HSP20) family.</text>
</comment>
<dbReference type="Pfam" id="PF00011">
    <property type="entry name" value="HSP20"/>
    <property type="match status" value="1"/>
</dbReference>
<dbReference type="PROSITE" id="PS01031">
    <property type="entry name" value="SHSP"/>
    <property type="match status" value="1"/>
</dbReference>
<dbReference type="CDD" id="cd06470">
    <property type="entry name" value="ACD_IbpA-B_like"/>
    <property type="match status" value="1"/>
</dbReference>
<keyword evidence="6" id="KW-1185">Reference proteome</keyword>
<dbReference type="PANTHER" id="PTHR47062:SF1">
    <property type="entry name" value="SMALL HEAT SHOCK PROTEIN IBPA"/>
    <property type="match status" value="1"/>
</dbReference>
<dbReference type="PANTHER" id="PTHR47062">
    <property type="match status" value="1"/>
</dbReference>
<dbReference type="Gene3D" id="2.60.40.790">
    <property type="match status" value="1"/>
</dbReference>
<accession>A0A455TAS6</accession>
<dbReference type="EMBL" id="AP019380">
    <property type="protein sequence ID" value="BBI01457.1"/>
    <property type="molecule type" value="Genomic_DNA"/>
</dbReference>
<dbReference type="RefSeq" id="WP_158345303.1">
    <property type="nucleotide sequence ID" value="NZ_AP019380.1"/>
</dbReference>
<evidence type="ECO:0000259" key="4">
    <source>
        <dbReference type="PROSITE" id="PS01031"/>
    </source>
</evidence>
<dbReference type="InterPro" id="IPR037913">
    <property type="entry name" value="ACD_IbpA/B"/>
</dbReference>
<sequence length="157" mass="17935">MSIESFTLLPSFTDDIFANRFNQIDKVFSTLTGSKPLSDVPPYDIVQLTNTHHQLVVSVPGFDENELEILVQNNQLKINGKKFSNPQILKNNKFIHQGIRCRNFSLNFNLSRHIKVKNACLVTGLLKIDFEQQSPETDKTEKIFINTLQKNKSTIAK</sequence>